<keyword evidence="3" id="KW-1185">Reference proteome</keyword>
<dbReference type="AlphaFoldDB" id="A0AAD3XYS0"/>
<dbReference type="EMBL" id="BSYO01000022">
    <property type="protein sequence ID" value="GMH20956.1"/>
    <property type="molecule type" value="Genomic_DNA"/>
</dbReference>
<feature type="compositionally biased region" description="Polar residues" evidence="1">
    <location>
        <begin position="1"/>
        <end position="21"/>
    </location>
</feature>
<reference evidence="2" key="1">
    <citation type="submission" date="2023-05" db="EMBL/GenBank/DDBJ databases">
        <title>Nepenthes gracilis genome sequencing.</title>
        <authorList>
            <person name="Fukushima K."/>
        </authorList>
    </citation>
    <scope>NUCLEOTIDE SEQUENCE</scope>
    <source>
        <strain evidence="2">SING2019-196</strain>
    </source>
</reference>
<name>A0AAD3XYS0_NEPGR</name>
<dbReference type="Proteomes" id="UP001279734">
    <property type="component" value="Unassembled WGS sequence"/>
</dbReference>
<evidence type="ECO:0000313" key="2">
    <source>
        <dbReference type="EMBL" id="GMH20956.1"/>
    </source>
</evidence>
<protein>
    <submittedName>
        <fullName evidence="2">Uncharacterized protein</fullName>
    </submittedName>
</protein>
<comment type="caution">
    <text evidence="2">The sequence shown here is derived from an EMBL/GenBank/DDBJ whole genome shotgun (WGS) entry which is preliminary data.</text>
</comment>
<gene>
    <name evidence="2" type="ORF">Nepgr_022798</name>
</gene>
<evidence type="ECO:0000256" key="1">
    <source>
        <dbReference type="SAM" id="MobiDB-lite"/>
    </source>
</evidence>
<sequence>MQQNTNIHQQNIRATKANGSNQKHHHGMSSAGTGSNKKQLRCSTLRSKTVPNIATASAAEHNKRPKLKMATEDTSHHVHHIAFQS</sequence>
<proteinExistence type="predicted"/>
<feature type="region of interest" description="Disordered" evidence="1">
    <location>
        <begin position="1"/>
        <end position="41"/>
    </location>
</feature>
<feature type="compositionally biased region" description="Polar residues" evidence="1">
    <location>
        <begin position="30"/>
        <end position="41"/>
    </location>
</feature>
<accession>A0AAD3XYS0</accession>
<organism evidence="2 3">
    <name type="scientific">Nepenthes gracilis</name>
    <name type="common">Slender pitcher plant</name>
    <dbReference type="NCBI Taxonomy" id="150966"/>
    <lineage>
        <taxon>Eukaryota</taxon>
        <taxon>Viridiplantae</taxon>
        <taxon>Streptophyta</taxon>
        <taxon>Embryophyta</taxon>
        <taxon>Tracheophyta</taxon>
        <taxon>Spermatophyta</taxon>
        <taxon>Magnoliopsida</taxon>
        <taxon>eudicotyledons</taxon>
        <taxon>Gunneridae</taxon>
        <taxon>Pentapetalae</taxon>
        <taxon>Caryophyllales</taxon>
        <taxon>Nepenthaceae</taxon>
        <taxon>Nepenthes</taxon>
    </lineage>
</organism>
<evidence type="ECO:0000313" key="3">
    <source>
        <dbReference type="Proteomes" id="UP001279734"/>
    </source>
</evidence>